<keyword evidence="3" id="KW-1185">Reference proteome</keyword>
<comment type="caution">
    <text evidence="2">The sequence shown here is derived from an EMBL/GenBank/DDBJ whole genome shotgun (WGS) entry which is preliminary data.</text>
</comment>
<dbReference type="Proteomes" id="UP000827092">
    <property type="component" value="Unassembled WGS sequence"/>
</dbReference>
<reference evidence="2 3" key="1">
    <citation type="journal article" date="2022" name="Nat. Ecol. Evol.">
        <title>A masculinizing supergene underlies an exaggerated male reproductive morph in a spider.</title>
        <authorList>
            <person name="Hendrickx F."/>
            <person name="De Corte Z."/>
            <person name="Sonet G."/>
            <person name="Van Belleghem S.M."/>
            <person name="Kostlbacher S."/>
            <person name="Vangestel C."/>
        </authorList>
    </citation>
    <scope>NUCLEOTIDE SEQUENCE [LARGE SCALE GENOMIC DNA]</scope>
    <source>
        <strain evidence="2">W744_W776</strain>
    </source>
</reference>
<proteinExistence type="predicted"/>
<feature type="domain" description="IRF tryptophan pentad repeat" evidence="1">
    <location>
        <begin position="8"/>
        <end position="109"/>
    </location>
</feature>
<dbReference type="PROSITE" id="PS51507">
    <property type="entry name" value="IRF_2"/>
    <property type="match status" value="1"/>
</dbReference>
<gene>
    <name evidence="2" type="ORF">JTE90_018076</name>
</gene>
<dbReference type="GO" id="GO:0000981">
    <property type="term" value="F:DNA-binding transcription factor activity, RNA polymerase II-specific"/>
    <property type="evidence" value="ECO:0007669"/>
    <property type="project" value="TreeGrafter"/>
</dbReference>
<evidence type="ECO:0000313" key="2">
    <source>
        <dbReference type="EMBL" id="KAG8181769.1"/>
    </source>
</evidence>
<sequence>MADVNPRVRLLQDFLIPHLDRGTFHDKLCWVDRNRGVFKIFWRHQSSSRFSAQDSIVFQEWAVAKGLWDPHNPRGPTIYKQRMRAALLKLKNVRCISKDSEARIYRIMLNSTYEALEDKFTTFFQNSSYYETFFTGDNEEWNYELLQSDTFIEQIINMDFSSTSLLGL</sequence>
<dbReference type="SMART" id="SM00348">
    <property type="entry name" value="IRF"/>
    <property type="match status" value="1"/>
</dbReference>
<dbReference type="InterPro" id="IPR036390">
    <property type="entry name" value="WH_DNA-bd_sf"/>
</dbReference>
<name>A0AAV6UCM8_9ARAC</name>
<dbReference type="GO" id="GO:0000978">
    <property type="term" value="F:RNA polymerase II cis-regulatory region sequence-specific DNA binding"/>
    <property type="evidence" value="ECO:0007669"/>
    <property type="project" value="TreeGrafter"/>
</dbReference>
<accession>A0AAV6UCM8</accession>
<dbReference type="Gene3D" id="1.10.10.10">
    <property type="entry name" value="Winged helix-like DNA-binding domain superfamily/Winged helix DNA-binding domain"/>
    <property type="match status" value="1"/>
</dbReference>
<dbReference type="GO" id="GO:0002376">
    <property type="term" value="P:immune system process"/>
    <property type="evidence" value="ECO:0007669"/>
    <property type="project" value="TreeGrafter"/>
</dbReference>
<dbReference type="PANTHER" id="PTHR11949:SF53">
    <property type="entry name" value="IRF TRYPTOPHAN PENTAD REPEAT DOMAIN-CONTAINING PROTEIN"/>
    <property type="match status" value="1"/>
</dbReference>
<organism evidence="2 3">
    <name type="scientific">Oedothorax gibbosus</name>
    <dbReference type="NCBI Taxonomy" id="931172"/>
    <lineage>
        <taxon>Eukaryota</taxon>
        <taxon>Metazoa</taxon>
        <taxon>Ecdysozoa</taxon>
        <taxon>Arthropoda</taxon>
        <taxon>Chelicerata</taxon>
        <taxon>Arachnida</taxon>
        <taxon>Araneae</taxon>
        <taxon>Araneomorphae</taxon>
        <taxon>Entelegynae</taxon>
        <taxon>Araneoidea</taxon>
        <taxon>Linyphiidae</taxon>
        <taxon>Erigoninae</taxon>
        <taxon>Oedothorax</taxon>
    </lineage>
</organism>
<evidence type="ECO:0000259" key="1">
    <source>
        <dbReference type="PROSITE" id="PS51507"/>
    </source>
</evidence>
<dbReference type="InterPro" id="IPR001346">
    <property type="entry name" value="Interferon_reg_fact_DNA-bd_dom"/>
</dbReference>
<dbReference type="EMBL" id="JAFNEN010000497">
    <property type="protein sequence ID" value="KAG8181769.1"/>
    <property type="molecule type" value="Genomic_DNA"/>
</dbReference>
<dbReference type="Pfam" id="PF00605">
    <property type="entry name" value="IRF"/>
    <property type="match status" value="1"/>
</dbReference>
<dbReference type="InterPro" id="IPR036388">
    <property type="entry name" value="WH-like_DNA-bd_sf"/>
</dbReference>
<evidence type="ECO:0000313" key="3">
    <source>
        <dbReference type="Proteomes" id="UP000827092"/>
    </source>
</evidence>
<dbReference type="SUPFAM" id="SSF46785">
    <property type="entry name" value="Winged helix' DNA-binding domain"/>
    <property type="match status" value="1"/>
</dbReference>
<protein>
    <recommendedName>
        <fullName evidence="1">IRF tryptophan pentad repeat domain-containing protein</fullName>
    </recommendedName>
</protein>
<dbReference type="AlphaFoldDB" id="A0AAV6UCM8"/>
<dbReference type="PANTHER" id="PTHR11949">
    <property type="entry name" value="INTERFERON REGULATORY FACTOR"/>
    <property type="match status" value="1"/>
</dbReference>
<dbReference type="GO" id="GO:0005634">
    <property type="term" value="C:nucleus"/>
    <property type="evidence" value="ECO:0007669"/>
    <property type="project" value="TreeGrafter"/>
</dbReference>